<gene>
    <name evidence="1" type="ORF">AKJ37_06335</name>
</gene>
<reference evidence="1 2" key="1">
    <citation type="journal article" date="2016" name="Sci. Rep.">
        <title>Metabolic traits of an uncultured archaeal lineage -MSBL1- from brine pools of the Red Sea.</title>
        <authorList>
            <person name="Mwirichia R."/>
            <person name="Alam I."/>
            <person name="Rashid M."/>
            <person name="Vinu M."/>
            <person name="Ba-Alawi W."/>
            <person name="Anthony Kamau A."/>
            <person name="Kamanda Ngugi D."/>
            <person name="Goker M."/>
            <person name="Klenk H.P."/>
            <person name="Bajic V."/>
            <person name="Stingl U."/>
        </authorList>
    </citation>
    <scope>NUCLEOTIDE SEQUENCE [LARGE SCALE GENOMIC DNA]</scope>
    <source>
        <strain evidence="1">SCGC-AAA259I09</strain>
    </source>
</reference>
<keyword evidence="2" id="KW-1185">Reference proteome</keyword>
<protein>
    <submittedName>
        <fullName evidence="1">Uncharacterized protein</fullName>
    </submittedName>
</protein>
<name>A0A133UP49_9EURY</name>
<organism evidence="1 2">
    <name type="scientific">candidate division MSBL1 archaeon SCGC-AAA259I09</name>
    <dbReference type="NCBI Taxonomy" id="1698267"/>
    <lineage>
        <taxon>Archaea</taxon>
        <taxon>Methanobacteriati</taxon>
        <taxon>Methanobacteriota</taxon>
        <taxon>candidate division MSBL1</taxon>
    </lineage>
</organism>
<evidence type="ECO:0000313" key="1">
    <source>
        <dbReference type="EMBL" id="KXA95998.1"/>
    </source>
</evidence>
<comment type="caution">
    <text evidence="1">The sequence shown here is derived from an EMBL/GenBank/DDBJ whole genome shotgun (WGS) entry which is preliminary data.</text>
</comment>
<dbReference type="EMBL" id="LHXR01000119">
    <property type="protein sequence ID" value="KXA95998.1"/>
    <property type="molecule type" value="Genomic_DNA"/>
</dbReference>
<proteinExistence type="predicted"/>
<sequence>MTKINLFHIDNIYVFKHYFEESDIFEELRDYYNSFEYRFEVKEDEVEDAVEKLEKHGYNVNIVEKRDIPDYTVVIGKYEKHADLLKKSVDVIEVGDKKALVLKDKVAKEEALDRGEEPDEGWETRL</sequence>
<evidence type="ECO:0000313" key="2">
    <source>
        <dbReference type="Proteomes" id="UP000070463"/>
    </source>
</evidence>
<dbReference type="AlphaFoldDB" id="A0A133UP49"/>
<accession>A0A133UP49</accession>
<dbReference type="Proteomes" id="UP000070463">
    <property type="component" value="Unassembled WGS sequence"/>
</dbReference>